<dbReference type="SUPFAM" id="SSF81383">
    <property type="entry name" value="F-box domain"/>
    <property type="match status" value="1"/>
</dbReference>
<dbReference type="EMBL" id="DUZY01000002">
    <property type="protein sequence ID" value="DAD28632.1"/>
    <property type="molecule type" value="Genomic_DNA"/>
</dbReference>
<dbReference type="InterPro" id="IPR036047">
    <property type="entry name" value="F-box-like_dom_sf"/>
</dbReference>
<protein>
    <recommendedName>
        <fullName evidence="5">F-box domain-containing protein</fullName>
    </recommendedName>
</protein>
<name>A0A822Y8P2_NELNU</name>
<dbReference type="Gene3D" id="1.20.1280.50">
    <property type="match status" value="1"/>
</dbReference>
<evidence type="ECO:0008006" key="5">
    <source>
        <dbReference type="Google" id="ProtNLM"/>
    </source>
</evidence>
<reference evidence="3 4" key="1">
    <citation type="journal article" date="2020" name="Mol. Biol. Evol.">
        <title>Distinct Expression and Methylation Patterns for Genes with Different Fates following a Single Whole-Genome Duplication in Flowering Plants.</title>
        <authorList>
            <person name="Shi T."/>
            <person name="Rahmani R.S."/>
            <person name="Gugger P.F."/>
            <person name="Wang M."/>
            <person name="Li H."/>
            <person name="Zhang Y."/>
            <person name="Li Z."/>
            <person name="Wang Q."/>
            <person name="Van de Peer Y."/>
            <person name="Marchal K."/>
            <person name="Chen J."/>
        </authorList>
    </citation>
    <scope>NUCLEOTIDE SEQUENCE [LARGE SCALE GENOMIC DNA]</scope>
    <source>
        <tissue evidence="3">Leaf</tissue>
    </source>
</reference>
<evidence type="ECO:0000313" key="3">
    <source>
        <dbReference type="EMBL" id="DAD28632.1"/>
    </source>
</evidence>
<feature type="domain" description="F-box" evidence="1">
    <location>
        <begin position="13"/>
        <end position="51"/>
    </location>
</feature>
<proteinExistence type="predicted"/>
<dbReference type="InterPro" id="IPR001810">
    <property type="entry name" value="F-box_dom"/>
</dbReference>
<gene>
    <name evidence="3" type="ORF">HUJ06_030100</name>
</gene>
<dbReference type="PANTHER" id="PTHR33127">
    <property type="entry name" value="TRANSMEMBRANE PROTEIN"/>
    <property type="match status" value="1"/>
</dbReference>
<feature type="domain" description="KIB1-4 beta-propeller" evidence="2">
    <location>
        <begin position="80"/>
        <end position="320"/>
    </location>
</feature>
<dbReference type="InterPro" id="IPR005174">
    <property type="entry name" value="KIB1-4_b-propeller"/>
</dbReference>
<dbReference type="Pfam" id="PF03478">
    <property type="entry name" value="Beta-prop_KIB1-4"/>
    <property type="match status" value="1"/>
</dbReference>
<dbReference type="AlphaFoldDB" id="A0A822Y8P2"/>
<accession>A0A822Y8P2</accession>
<evidence type="ECO:0000259" key="1">
    <source>
        <dbReference type="Pfam" id="PF00646"/>
    </source>
</evidence>
<keyword evidence="4" id="KW-1185">Reference proteome</keyword>
<organism evidence="3 4">
    <name type="scientific">Nelumbo nucifera</name>
    <name type="common">Sacred lotus</name>
    <dbReference type="NCBI Taxonomy" id="4432"/>
    <lineage>
        <taxon>Eukaryota</taxon>
        <taxon>Viridiplantae</taxon>
        <taxon>Streptophyta</taxon>
        <taxon>Embryophyta</taxon>
        <taxon>Tracheophyta</taxon>
        <taxon>Spermatophyta</taxon>
        <taxon>Magnoliopsida</taxon>
        <taxon>Proteales</taxon>
        <taxon>Nelumbonaceae</taxon>
        <taxon>Nelumbo</taxon>
    </lineage>
</organism>
<dbReference type="Proteomes" id="UP000607653">
    <property type="component" value="Unassembled WGS sequence"/>
</dbReference>
<dbReference type="Pfam" id="PF00646">
    <property type="entry name" value="F-box"/>
    <property type="match status" value="1"/>
</dbReference>
<dbReference type="PANTHER" id="PTHR33127:SF5">
    <property type="entry name" value="TRANSMEMBRANE PROTEIN"/>
    <property type="match status" value="1"/>
</dbReference>
<evidence type="ECO:0000313" key="4">
    <source>
        <dbReference type="Proteomes" id="UP000607653"/>
    </source>
</evidence>
<sequence>MSSNDEEKEAAHWSELPSELLWMFAERLSFVENVKMASVCNNWRHAIQSLSVVKPQDTHSHCEPWMMVIKNINSNEREFVSASTKEKYTFSHGDFRGADLLSSKQGWLLLRRLKSSPPSEPECCYTIFLVNPIFEGKTPMPNFNCTRLFHGVFTLVDGNPHCVVLADFCKVTEVTLWIARPDDAAWTKHQPSFNKFNYYELAIATGSYYREVRDWKKLCSSCHYLIVIGQYVYCFDAIGRCCIFDMVGLVWRGIPGLEPCTESPGYITENKGKIVLFKPNNKFTELCFFKLKHLGATTARWLKMRDYDMEDECLIFSKNLLFVNAKLRGVKEFYLLKHGVLRKKSVWARGSSIQVHNLMDEKNRDEDLLVDLLSQHSVWVDLPGPSVN</sequence>
<evidence type="ECO:0000259" key="2">
    <source>
        <dbReference type="Pfam" id="PF03478"/>
    </source>
</evidence>
<comment type="caution">
    <text evidence="3">The sequence shown here is derived from an EMBL/GenBank/DDBJ whole genome shotgun (WGS) entry which is preliminary data.</text>
</comment>